<keyword evidence="2" id="KW-0812">Transmembrane</keyword>
<dbReference type="Proteomes" id="UP000232323">
    <property type="component" value="Unassembled WGS sequence"/>
</dbReference>
<gene>
    <name evidence="3" type="ORF">CEUSTIGMA_g8704.t1</name>
</gene>
<keyword evidence="2" id="KW-0472">Membrane</keyword>
<keyword evidence="2" id="KW-1133">Transmembrane helix</keyword>
<feature type="region of interest" description="Disordered" evidence="1">
    <location>
        <begin position="168"/>
        <end position="214"/>
    </location>
</feature>
<feature type="compositionally biased region" description="Low complexity" evidence="1">
    <location>
        <begin position="199"/>
        <end position="213"/>
    </location>
</feature>
<dbReference type="AlphaFoldDB" id="A0A250XEE1"/>
<protein>
    <submittedName>
        <fullName evidence="3">Uncharacterized protein</fullName>
    </submittedName>
</protein>
<dbReference type="OrthoDB" id="548136at2759"/>
<keyword evidence="4" id="KW-1185">Reference proteome</keyword>
<evidence type="ECO:0000313" key="3">
    <source>
        <dbReference type="EMBL" id="GAX81272.1"/>
    </source>
</evidence>
<feature type="transmembrane region" description="Helical" evidence="2">
    <location>
        <begin position="92"/>
        <end position="110"/>
    </location>
</feature>
<feature type="compositionally biased region" description="Polar residues" evidence="1">
    <location>
        <begin position="172"/>
        <end position="182"/>
    </location>
</feature>
<comment type="caution">
    <text evidence="3">The sequence shown here is derived from an EMBL/GenBank/DDBJ whole genome shotgun (WGS) entry which is preliminary data.</text>
</comment>
<evidence type="ECO:0000256" key="2">
    <source>
        <dbReference type="SAM" id="Phobius"/>
    </source>
</evidence>
<dbReference type="EMBL" id="BEGY01000063">
    <property type="protein sequence ID" value="GAX81272.1"/>
    <property type="molecule type" value="Genomic_DNA"/>
</dbReference>
<sequence>MLTCSPATSTSYQILRRLDVRTCKRCPTSVTHASPRGEWATSLKHAAVAVGSTLIILNPGMALADSVLMVPATQALQMAQPLQKETIDKRKVWTLFIGGAAMLFLGTLAIENTSAFFPAIARANRASADARKAAEEREKQAKMELAEALEVDRQTAVVEQALKEAREKQRLAASTQELQSFTAGPAVNPKPTTNERASQESSSASAAASPVASTTVLEPSFLEGKGSEEAIDAKNARLATFVGNMTGNTINPALGSRSEKAS</sequence>
<accession>A0A250XEE1</accession>
<reference evidence="3 4" key="1">
    <citation type="submission" date="2017-08" db="EMBL/GenBank/DDBJ databases">
        <title>Acidophilic green algal genome provides insights into adaptation to an acidic environment.</title>
        <authorList>
            <person name="Hirooka S."/>
            <person name="Hirose Y."/>
            <person name="Kanesaki Y."/>
            <person name="Higuchi S."/>
            <person name="Fujiwara T."/>
            <person name="Onuma R."/>
            <person name="Era A."/>
            <person name="Ohbayashi R."/>
            <person name="Uzuka A."/>
            <person name="Nozaki H."/>
            <person name="Yoshikawa H."/>
            <person name="Miyagishima S.Y."/>
        </authorList>
    </citation>
    <scope>NUCLEOTIDE SEQUENCE [LARGE SCALE GENOMIC DNA]</scope>
    <source>
        <strain evidence="3 4">NIES-2499</strain>
    </source>
</reference>
<evidence type="ECO:0000256" key="1">
    <source>
        <dbReference type="SAM" id="MobiDB-lite"/>
    </source>
</evidence>
<name>A0A250XEE1_9CHLO</name>
<evidence type="ECO:0000313" key="4">
    <source>
        <dbReference type="Proteomes" id="UP000232323"/>
    </source>
</evidence>
<proteinExistence type="predicted"/>
<organism evidence="3 4">
    <name type="scientific">Chlamydomonas eustigma</name>
    <dbReference type="NCBI Taxonomy" id="1157962"/>
    <lineage>
        <taxon>Eukaryota</taxon>
        <taxon>Viridiplantae</taxon>
        <taxon>Chlorophyta</taxon>
        <taxon>core chlorophytes</taxon>
        <taxon>Chlorophyceae</taxon>
        <taxon>CS clade</taxon>
        <taxon>Chlamydomonadales</taxon>
        <taxon>Chlamydomonadaceae</taxon>
        <taxon>Chlamydomonas</taxon>
    </lineage>
</organism>